<reference evidence="2 3" key="1">
    <citation type="submission" date="2020-05" db="EMBL/GenBank/DDBJ databases">
        <title>Compete genome of Limnobacter sp. SAORIC-580.</title>
        <authorList>
            <person name="Song J."/>
            <person name="Cho J.-C."/>
        </authorList>
    </citation>
    <scope>NUCLEOTIDE SEQUENCE [LARGE SCALE GENOMIC DNA]</scope>
    <source>
        <strain evidence="2 3">SAORIC-580</strain>
    </source>
</reference>
<feature type="region of interest" description="Disordered" evidence="1">
    <location>
        <begin position="1"/>
        <end position="25"/>
    </location>
</feature>
<accession>A0ABX6N1T3</accession>
<dbReference type="RefSeq" id="WP_171097116.1">
    <property type="nucleotide sequence ID" value="NZ_CP053084.1"/>
</dbReference>
<evidence type="ECO:0000256" key="1">
    <source>
        <dbReference type="SAM" id="MobiDB-lite"/>
    </source>
</evidence>
<evidence type="ECO:0000313" key="2">
    <source>
        <dbReference type="EMBL" id="QJR28349.1"/>
    </source>
</evidence>
<organism evidence="2 3">
    <name type="scientific">Limnobacter profundi</name>
    <dbReference type="NCBI Taxonomy" id="2732163"/>
    <lineage>
        <taxon>Bacteria</taxon>
        <taxon>Pseudomonadati</taxon>
        <taxon>Pseudomonadota</taxon>
        <taxon>Betaproteobacteria</taxon>
        <taxon>Burkholderiales</taxon>
        <taxon>Burkholderiaceae</taxon>
        <taxon>Limnobacter</taxon>
    </lineage>
</organism>
<evidence type="ECO:0000313" key="3">
    <source>
        <dbReference type="Proteomes" id="UP000501130"/>
    </source>
</evidence>
<feature type="compositionally biased region" description="Polar residues" evidence="1">
    <location>
        <begin position="1"/>
        <end position="15"/>
    </location>
</feature>
<keyword evidence="3" id="KW-1185">Reference proteome</keyword>
<sequence length="190" mass="20639">MSQSTPPTAAGTTAWQEPAPYEPDEGKIDEMWEAAGNGDWMRVSILIGDLELGWVGSEMKRIAELGEHYGRLEKGADSLMSVLNAHTKDGTVKVSQGMKDFLDVAITEMTAAGKPPSDKVMEIINKLKNGESLSQAEAQELYAWVADAKLVVVPPEYSSEALAAQAKSARERYDQYVASSKSRIGIWSSS</sequence>
<name>A0ABX6N1T3_9BURK</name>
<proteinExistence type="predicted"/>
<dbReference type="EMBL" id="CP053084">
    <property type="protein sequence ID" value="QJR28349.1"/>
    <property type="molecule type" value="Genomic_DNA"/>
</dbReference>
<gene>
    <name evidence="2" type="ORF">HKT17_00830</name>
</gene>
<protein>
    <submittedName>
        <fullName evidence="2">Uncharacterized protein</fullName>
    </submittedName>
</protein>
<dbReference type="Proteomes" id="UP000501130">
    <property type="component" value="Chromosome"/>
</dbReference>